<dbReference type="OrthoDB" id="5188731at2"/>
<sequence length="156" mass="16169">MTDRARAAMLGVLVVLVVLVVLAPSGCSTAPEPDEPAPEITVSVPPAVPSSPGPTFAVPPPPPPVSWAGDGRRLSVVTYGSSSCPTGPTDFEVVGDQELRLRIDQVFPDRDPCTADMAPFSDDVDVPPGISSDQPVTVHLRYGNGDEETVVLSPAG</sequence>
<name>A0A543PE23_9ACTN</name>
<accession>A0A543PE23</accession>
<organism evidence="1 2">
    <name type="scientific">Blastococcus colisei</name>
    <dbReference type="NCBI Taxonomy" id="1564162"/>
    <lineage>
        <taxon>Bacteria</taxon>
        <taxon>Bacillati</taxon>
        <taxon>Actinomycetota</taxon>
        <taxon>Actinomycetes</taxon>
        <taxon>Geodermatophilales</taxon>
        <taxon>Geodermatophilaceae</taxon>
        <taxon>Blastococcus</taxon>
    </lineage>
</organism>
<dbReference type="Proteomes" id="UP000319865">
    <property type="component" value="Unassembled WGS sequence"/>
</dbReference>
<protein>
    <submittedName>
        <fullName evidence="1">Uncharacterized protein</fullName>
    </submittedName>
</protein>
<proteinExistence type="predicted"/>
<reference evidence="1 2" key="1">
    <citation type="submission" date="2019-06" db="EMBL/GenBank/DDBJ databases">
        <title>Sequencing the genomes of 1000 actinobacteria strains.</title>
        <authorList>
            <person name="Klenk H.-P."/>
        </authorList>
    </citation>
    <scope>NUCLEOTIDE SEQUENCE [LARGE SCALE GENOMIC DNA]</scope>
    <source>
        <strain evidence="1 2">DSM 46837</strain>
    </source>
</reference>
<dbReference type="AlphaFoldDB" id="A0A543PE23"/>
<evidence type="ECO:0000313" key="2">
    <source>
        <dbReference type="Proteomes" id="UP000319865"/>
    </source>
</evidence>
<gene>
    <name evidence="1" type="ORF">FHU33_1728</name>
</gene>
<keyword evidence="2" id="KW-1185">Reference proteome</keyword>
<dbReference type="RefSeq" id="WP_142024964.1">
    <property type="nucleotide sequence ID" value="NZ_VFQE01000001.1"/>
</dbReference>
<comment type="caution">
    <text evidence="1">The sequence shown here is derived from an EMBL/GenBank/DDBJ whole genome shotgun (WGS) entry which is preliminary data.</text>
</comment>
<evidence type="ECO:0000313" key="1">
    <source>
        <dbReference type="EMBL" id="TQN42331.1"/>
    </source>
</evidence>
<dbReference type="EMBL" id="VFQE01000001">
    <property type="protein sequence ID" value="TQN42331.1"/>
    <property type="molecule type" value="Genomic_DNA"/>
</dbReference>